<protein>
    <recommendedName>
        <fullName evidence="4">Corrinoid adenosyltransferase</fullName>
        <ecNumber evidence="4">2.5.1.17</ecNumber>
    </recommendedName>
    <alternativeName>
        <fullName evidence="4">Cob(II)alamin adenosyltransferase</fullName>
    </alternativeName>
    <alternativeName>
        <fullName evidence="4">Cob(II)yrinic acid a,c-diamide adenosyltransferase</fullName>
    </alternativeName>
    <alternativeName>
        <fullName evidence="4">Cobinamide/cobalamin adenosyltransferase</fullName>
    </alternativeName>
</protein>
<dbReference type="PANTHER" id="PTHR12213:SF0">
    <property type="entry name" value="CORRINOID ADENOSYLTRANSFERASE MMAB"/>
    <property type="match status" value="1"/>
</dbReference>
<accession>D5EDE7</accession>
<dbReference type="NCBIfam" id="TIGR00636">
    <property type="entry name" value="PduO_Nterm"/>
    <property type="match status" value="1"/>
</dbReference>
<proteinExistence type="inferred from homology"/>
<dbReference type="UniPathway" id="UPA00148">
    <property type="reaction ID" value="UER00233"/>
</dbReference>
<gene>
    <name evidence="6" type="ordered locus">Amico_0438</name>
</gene>
<keyword evidence="4" id="KW-0169">Cobalamin biosynthesis</keyword>
<dbReference type="EC" id="2.5.1.17" evidence="4"/>
<dbReference type="RefSeq" id="WP_013047845.1">
    <property type="nucleotide sequence ID" value="NC_014011.1"/>
</dbReference>
<dbReference type="InterPro" id="IPR016030">
    <property type="entry name" value="CblAdoTrfase-like"/>
</dbReference>
<name>D5EDE7_AMICL</name>
<keyword evidence="3 4" id="KW-0067">ATP-binding</keyword>
<comment type="catalytic activity">
    <reaction evidence="4">
        <text>2 cob(II)alamin + reduced [electron-transfer flavoprotein] + 2 ATP = 2 adenosylcob(III)alamin + 2 triphosphate + oxidized [electron-transfer flavoprotein] + 3 H(+)</text>
        <dbReference type="Rhea" id="RHEA:28671"/>
        <dbReference type="Rhea" id="RHEA-COMP:10685"/>
        <dbReference type="Rhea" id="RHEA-COMP:10686"/>
        <dbReference type="ChEBI" id="CHEBI:15378"/>
        <dbReference type="ChEBI" id="CHEBI:16304"/>
        <dbReference type="ChEBI" id="CHEBI:18036"/>
        <dbReference type="ChEBI" id="CHEBI:18408"/>
        <dbReference type="ChEBI" id="CHEBI:30616"/>
        <dbReference type="ChEBI" id="CHEBI:57692"/>
        <dbReference type="ChEBI" id="CHEBI:58307"/>
        <dbReference type="EC" id="2.5.1.17"/>
    </reaction>
</comment>
<evidence type="ECO:0000256" key="3">
    <source>
        <dbReference type="ARBA" id="ARBA00022840"/>
    </source>
</evidence>
<dbReference type="AlphaFoldDB" id="D5EDE7"/>
<dbReference type="Pfam" id="PF01923">
    <property type="entry name" value="Cob_adeno_trans"/>
    <property type="match status" value="1"/>
</dbReference>
<comment type="pathway">
    <text evidence="4">Cofactor biosynthesis; adenosylcobalamin biosynthesis; adenosylcobalamin from cob(II)yrinate a,c-diamide: step 2/7.</text>
</comment>
<keyword evidence="1 4" id="KW-0808">Transferase</keyword>
<comment type="catalytic activity">
    <reaction evidence="4">
        <text>2 cob(II)yrinate a,c diamide + reduced [electron-transfer flavoprotein] + 2 ATP = 2 adenosylcob(III)yrinate a,c-diamide + 2 triphosphate + oxidized [electron-transfer flavoprotein] + 3 H(+)</text>
        <dbReference type="Rhea" id="RHEA:11528"/>
        <dbReference type="Rhea" id="RHEA-COMP:10685"/>
        <dbReference type="Rhea" id="RHEA-COMP:10686"/>
        <dbReference type="ChEBI" id="CHEBI:15378"/>
        <dbReference type="ChEBI" id="CHEBI:18036"/>
        <dbReference type="ChEBI" id="CHEBI:30616"/>
        <dbReference type="ChEBI" id="CHEBI:57692"/>
        <dbReference type="ChEBI" id="CHEBI:58307"/>
        <dbReference type="ChEBI" id="CHEBI:58503"/>
        <dbReference type="ChEBI" id="CHEBI:58537"/>
        <dbReference type="EC" id="2.5.1.17"/>
    </reaction>
</comment>
<dbReference type="GO" id="GO:0005524">
    <property type="term" value="F:ATP binding"/>
    <property type="evidence" value="ECO:0007669"/>
    <property type="project" value="UniProtKB-UniRule"/>
</dbReference>
<feature type="domain" description="Cobalamin adenosyltransferase-like" evidence="5">
    <location>
        <begin position="6"/>
        <end position="161"/>
    </location>
</feature>
<keyword evidence="7" id="KW-1185">Reference proteome</keyword>
<dbReference type="HOGENOM" id="CLU_083486_0_2_0"/>
<dbReference type="PANTHER" id="PTHR12213">
    <property type="entry name" value="CORRINOID ADENOSYLTRANSFERASE"/>
    <property type="match status" value="1"/>
</dbReference>
<dbReference type="eggNOG" id="COG2096">
    <property type="taxonomic scope" value="Bacteria"/>
</dbReference>
<evidence type="ECO:0000313" key="7">
    <source>
        <dbReference type="Proteomes" id="UP000002366"/>
    </source>
</evidence>
<sequence length="177" mass="20024">MAETWITTKGGDFGETSLGNGDRVPKDHLRVEVFGTIDECQAHVGMARALCEYEEICENLCWLEQQLGLLMGYLALFPGLPCPKIEALEAIIDKVGNVTERNFRFVRPGDSKAGAALHVARTVARRAERLAVKLFRSKELKEEGYSYINRLSDVIYALSLWYDHLARTQEEKSECRQ</sequence>
<keyword evidence="2 4" id="KW-0547">Nucleotide-binding</keyword>
<dbReference type="SUPFAM" id="SSF89028">
    <property type="entry name" value="Cobalamin adenosyltransferase-like"/>
    <property type="match status" value="1"/>
</dbReference>
<evidence type="ECO:0000313" key="6">
    <source>
        <dbReference type="EMBL" id="ADE56579.1"/>
    </source>
</evidence>
<organism evidence="6 7">
    <name type="scientific">Aminobacterium colombiense (strain DSM 12261 / ALA-1)</name>
    <dbReference type="NCBI Taxonomy" id="572547"/>
    <lineage>
        <taxon>Bacteria</taxon>
        <taxon>Thermotogati</taxon>
        <taxon>Synergistota</taxon>
        <taxon>Synergistia</taxon>
        <taxon>Synergistales</taxon>
        <taxon>Aminobacteriaceae</taxon>
        <taxon>Aminobacterium</taxon>
    </lineage>
</organism>
<dbReference type="EMBL" id="CP001997">
    <property type="protein sequence ID" value="ADE56579.1"/>
    <property type="molecule type" value="Genomic_DNA"/>
</dbReference>
<dbReference type="GO" id="GO:0009236">
    <property type="term" value="P:cobalamin biosynthetic process"/>
    <property type="evidence" value="ECO:0007669"/>
    <property type="project" value="UniProtKB-UniRule"/>
</dbReference>
<dbReference type="GO" id="GO:0008817">
    <property type="term" value="F:corrinoid adenosyltransferase activity"/>
    <property type="evidence" value="ECO:0007669"/>
    <property type="project" value="UniProtKB-UniRule"/>
</dbReference>
<dbReference type="KEGG" id="aco:Amico_0438"/>
<comment type="similarity">
    <text evidence="4">Belongs to the Cob(I)alamin adenosyltransferase family.</text>
</comment>
<dbReference type="Proteomes" id="UP000002366">
    <property type="component" value="Chromosome"/>
</dbReference>
<dbReference type="Gene3D" id="1.20.1200.10">
    <property type="entry name" value="Cobalamin adenosyltransferase-like"/>
    <property type="match status" value="1"/>
</dbReference>
<evidence type="ECO:0000256" key="1">
    <source>
        <dbReference type="ARBA" id="ARBA00022679"/>
    </source>
</evidence>
<dbReference type="InterPro" id="IPR036451">
    <property type="entry name" value="CblAdoTrfase-like_sf"/>
</dbReference>
<evidence type="ECO:0000256" key="4">
    <source>
        <dbReference type="RuleBase" id="RU366026"/>
    </source>
</evidence>
<reference evidence="6 7" key="1">
    <citation type="journal article" date="2010" name="Stand. Genomic Sci.">
        <title>Complete genome sequence of Aminobacterium colombiense type strain (ALA-1).</title>
        <authorList>
            <person name="Chertkov O."/>
            <person name="Sikorski J."/>
            <person name="Brambilla E."/>
            <person name="Lapidus A."/>
            <person name="Copeland A."/>
            <person name="Glavina Del Rio T."/>
            <person name="Nolan M."/>
            <person name="Lucas S."/>
            <person name="Tice H."/>
            <person name="Cheng J.F."/>
            <person name="Han C."/>
            <person name="Detter J.C."/>
            <person name="Bruce D."/>
            <person name="Tapia R."/>
            <person name="Goodwin L."/>
            <person name="Pitluck S."/>
            <person name="Liolios K."/>
            <person name="Ivanova N."/>
            <person name="Mavromatis K."/>
            <person name="Ovchinnikova G."/>
            <person name="Pati A."/>
            <person name="Chen A."/>
            <person name="Palaniappan K."/>
            <person name="Land M."/>
            <person name="Hauser L."/>
            <person name="Chang Y.J."/>
            <person name="Jeffries C.D."/>
            <person name="Spring S."/>
            <person name="Rohde M."/>
            <person name="Goker M."/>
            <person name="Bristow J."/>
            <person name="Eisen J.A."/>
            <person name="Markowitz V."/>
            <person name="Hugenholtz P."/>
            <person name="Kyrpides N.C."/>
            <person name="Klenk H.P."/>
        </authorList>
    </citation>
    <scope>NUCLEOTIDE SEQUENCE [LARGE SCALE GENOMIC DNA]</scope>
    <source>
        <strain evidence="7">DSM 12261 / ALA-1</strain>
    </source>
</reference>
<evidence type="ECO:0000259" key="5">
    <source>
        <dbReference type="Pfam" id="PF01923"/>
    </source>
</evidence>
<dbReference type="InterPro" id="IPR029499">
    <property type="entry name" value="PduO-typ"/>
</dbReference>
<evidence type="ECO:0000256" key="2">
    <source>
        <dbReference type="ARBA" id="ARBA00022741"/>
    </source>
</evidence>
<dbReference type="STRING" id="572547.Amico_0438"/>
<dbReference type="OrthoDB" id="9778896at2"/>